<dbReference type="InterPro" id="IPR010001">
    <property type="entry name" value="BofA"/>
</dbReference>
<feature type="transmembrane region" description="Helical" evidence="1">
    <location>
        <begin position="32"/>
        <end position="54"/>
    </location>
</feature>
<comment type="caution">
    <text evidence="2">The sequence shown here is derived from an EMBL/GenBank/DDBJ whole genome shotgun (WGS) entry which is preliminary data.</text>
</comment>
<reference evidence="2 3" key="1">
    <citation type="submission" date="2016-09" db="EMBL/GenBank/DDBJ databases">
        <title>Genome sequence of Eubacterium angustum.</title>
        <authorList>
            <person name="Poehlein A."/>
            <person name="Daniel R."/>
        </authorList>
    </citation>
    <scope>NUCLEOTIDE SEQUENCE [LARGE SCALE GENOMIC DNA]</scope>
    <source>
        <strain evidence="2 3">DSM 1989</strain>
    </source>
</reference>
<gene>
    <name evidence="2" type="ORF">EUAN_20560</name>
</gene>
<dbReference type="STRING" id="39480.EUAN_20560"/>
<dbReference type="Pfam" id="PF07441">
    <property type="entry name" value="BofA"/>
    <property type="match status" value="1"/>
</dbReference>
<protein>
    <submittedName>
        <fullName evidence="2">SigmaK-factor processing regulatory protein BofA</fullName>
    </submittedName>
</protein>
<keyword evidence="3" id="KW-1185">Reference proteome</keyword>
<sequence length="83" mass="8670">MDIIIGYGIGILAIYIVAKLLSVPIRIISRLIFNGIAGGITLLLVNFVGEIFGITVAINALSALIAGFFGIPGVVLLIFLNNA</sequence>
<dbReference type="EMBL" id="MKIE01000011">
    <property type="protein sequence ID" value="OHW61516.1"/>
    <property type="molecule type" value="Genomic_DNA"/>
</dbReference>
<feature type="transmembrane region" description="Helical" evidence="1">
    <location>
        <begin position="60"/>
        <end position="80"/>
    </location>
</feature>
<keyword evidence="1" id="KW-0812">Transmembrane</keyword>
<dbReference type="RefSeq" id="WP_071064255.1">
    <property type="nucleotide sequence ID" value="NZ_MKIE01000011.1"/>
</dbReference>
<dbReference type="Proteomes" id="UP000180254">
    <property type="component" value="Unassembled WGS sequence"/>
</dbReference>
<evidence type="ECO:0000313" key="3">
    <source>
        <dbReference type="Proteomes" id="UP000180254"/>
    </source>
</evidence>
<accession>A0A1S1V483</accession>
<keyword evidence="1" id="KW-0472">Membrane</keyword>
<keyword evidence="1" id="KW-1133">Transmembrane helix</keyword>
<name>A0A1S1V483_9FIRM</name>
<evidence type="ECO:0000313" key="2">
    <source>
        <dbReference type="EMBL" id="OHW61516.1"/>
    </source>
</evidence>
<evidence type="ECO:0000256" key="1">
    <source>
        <dbReference type="SAM" id="Phobius"/>
    </source>
</evidence>
<dbReference type="NCBIfam" id="TIGR02862">
    <property type="entry name" value="spore_BofA"/>
    <property type="match status" value="1"/>
</dbReference>
<dbReference type="AlphaFoldDB" id="A0A1S1V483"/>
<dbReference type="OrthoDB" id="1699162at2"/>
<feature type="transmembrane region" description="Helical" evidence="1">
    <location>
        <begin position="6"/>
        <end position="25"/>
    </location>
</feature>
<organism evidence="2 3">
    <name type="scientific">Andreesenia angusta</name>
    <dbReference type="NCBI Taxonomy" id="39480"/>
    <lineage>
        <taxon>Bacteria</taxon>
        <taxon>Bacillati</taxon>
        <taxon>Bacillota</taxon>
        <taxon>Tissierellia</taxon>
        <taxon>Tissierellales</taxon>
        <taxon>Gottschalkiaceae</taxon>
        <taxon>Andreesenia</taxon>
    </lineage>
</organism>
<proteinExistence type="predicted"/>